<feature type="transmembrane region" description="Helical" evidence="1">
    <location>
        <begin position="17"/>
        <end position="37"/>
    </location>
</feature>
<dbReference type="AlphaFoldDB" id="A0AA39LJV8"/>
<dbReference type="Proteomes" id="UP001175271">
    <property type="component" value="Unassembled WGS sequence"/>
</dbReference>
<dbReference type="InterPro" id="IPR004245">
    <property type="entry name" value="DUF229"/>
</dbReference>
<dbReference type="GO" id="GO:0005615">
    <property type="term" value="C:extracellular space"/>
    <property type="evidence" value="ECO:0007669"/>
    <property type="project" value="TreeGrafter"/>
</dbReference>
<proteinExistence type="predicted"/>
<organism evidence="2 3">
    <name type="scientific">Steinernema hermaphroditum</name>
    <dbReference type="NCBI Taxonomy" id="289476"/>
    <lineage>
        <taxon>Eukaryota</taxon>
        <taxon>Metazoa</taxon>
        <taxon>Ecdysozoa</taxon>
        <taxon>Nematoda</taxon>
        <taxon>Chromadorea</taxon>
        <taxon>Rhabditida</taxon>
        <taxon>Tylenchina</taxon>
        <taxon>Panagrolaimomorpha</taxon>
        <taxon>Strongyloidoidea</taxon>
        <taxon>Steinernematidae</taxon>
        <taxon>Steinernema</taxon>
    </lineage>
</organism>
<dbReference type="EMBL" id="JAUCMV010000004">
    <property type="protein sequence ID" value="KAK0400411.1"/>
    <property type="molecule type" value="Genomic_DNA"/>
</dbReference>
<protein>
    <submittedName>
        <fullName evidence="2">Uncharacterized protein</fullName>
    </submittedName>
</protein>
<dbReference type="CDD" id="cd16021">
    <property type="entry name" value="ALP_like"/>
    <property type="match status" value="1"/>
</dbReference>
<reference evidence="2" key="1">
    <citation type="submission" date="2023-06" db="EMBL/GenBank/DDBJ databases">
        <title>Genomic analysis of the entomopathogenic nematode Steinernema hermaphroditum.</title>
        <authorList>
            <person name="Schwarz E.M."/>
            <person name="Heppert J.K."/>
            <person name="Baniya A."/>
            <person name="Schwartz H.T."/>
            <person name="Tan C.-H."/>
            <person name="Antoshechkin I."/>
            <person name="Sternberg P.W."/>
            <person name="Goodrich-Blair H."/>
            <person name="Dillman A.R."/>
        </authorList>
    </citation>
    <scope>NUCLEOTIDE SEQUENCE</scope>
    <source>
        <strain evidence="2">PS9179</strain>
        <tissue evidence="2">Whole animal</tissue>
    </source>
</reference>
<dbReference type="Gene3D" id="3.40.720.10">
    <property type="entry name" value="Alkaline Phosphatase, subunit A"/>
    <property type="match status" value="1"/>
</dbReference>
<dbReference type="PANTHER" id="PTHR10974:SF75">
    <property type="entry name" value="SULFATASE DOMAIN-CONTAINING PROTEIN"/>
    <property type="match status" value="1"/>
</dbReference>
<accession>A0AA39LJV8</accession>
<comment type="caution">
    <text evidence="2">The sequence shown here is derived from an EMBL/GenBank/DDBJ whole genome shotgun (WGS) entry which is preliminary data.</text>
</comment>
<dbReference type="Pfam" id="PF02995">
    <property type="entry name" value="DUF229"/>
    <property type="match status" value="1"/>
</dbReference>
<keyword evidence="1" id="KW-0812">Transmembrane</keyword>
<gene>
    <name evidence="2" type="ORF">QR680_015229</name>
</gene>
<sequence length="672" mass="77797">MIAVQFVINMSPRKKGLLLRLLCFLVLVAILTELFLLSSSSLKQRTISRRTVKKFINRTTSSASYKPIGCTLPRADPWDPSIAKFLDPKWIQCEPKKALLTSMQDGKIVLSEEGRARGYHCQARTLVPYGDWNYTTSNWEDIGSFVSNEDMAEVKCGRTRSNPMEYNFIHTQIVERPDNANYGSYPREQPSLPSQITTSDEERPNIYIILTDSTSTSAFVRSMQRTLHLMREQHEAVLFPFLNKVGLNSRPNAWAFMMGRQFQEIASNPYMDEHLPDIQRNESCDTYVDDLNFWLYKFRDMGYHTMMYDDYAMGTLGWPHCKGFERTPAKHFISDMAIRYRAKDGHVKRTMDTFCRESYEDQLEILQAFINSYRNESQFAFMWNSFLAHDELNGLYHFDGPLFNFLNANKERLEKSFVILMGDHGLRFGPQRESQVGDLEDNNPLFLMSVPLKYRRSALMNTLKENSQKLISHYDIYASFLHLAKLIKDGELEASTDENAELFKVGYGSSFFSPNMMEPRDCGTLRIPYEYCLCEKKFDAIDASSELGRSLETLAFDYMTDQIDQAGASALCYEMKVIPDRTIVENLWLPDEREVYRVTITVSPSYGRFAGYIIVHRSGGELEFEMMSKRFDRVNSYGNEGDCVQHLEEIMPMCFCKTWGNWLGGWLRSFVL</sequence>
<dbReference type="InterPro" id="IPR017850">
    <property type="entry name" value="Alkaline_phosphatase_core_sf"/>
</dbReference>
<evidence type="ECO:0000256" key="1">
    <source>
        <dbReference type="SAM" id="Phobius"/>
    </source>
</evidence>
<keyword evidence="1" id="KW-0472">Membrane</keyword>
<keyword evidence="1" id="KW-1133">Transmembrane helix</keyword>
<dbReference type="SUPFAM" id="SSF53649">
    <property type="entry name" value="Alkaline phosphatase-like"/>
    <property type="match status" value="1"/>
</dbReference>
<evidence type="ECO:0000313" key="3">
    <source>
        <dbReference type="Proteomes" id="UP001175271"/>
    </source>
</evidence>
<dbReference type="PANTHER" id="PTHR10974">
    <property type="entry name" value="FI08016P-RELATED"/>
    <property type="match status" value="1"/>
</dbReference>
<keyword evidence="3" id="KW-1185">Reference proteome</keyword>
<evidence type="ECO:0000313" key="2">
    <source>
        <dbReference type="EMBL" id="KAK0400411.1"/>
    </source>
</evidence>
<name>A0AA39LJV8_9BILA</name>